<evidence type="ECO:0000256" key="5">
    <source>
        <dbReference type="ARBA" id="ARBA00022692"/>
    </source>
</evidence>
<sequence>MQTLSRFADLVDGLNDRIGSVLRWLALGMVLIGAYNAIARYFTRSVGVALSSNALNELQWYLFSLIFLLGAAYGLRVDAHVRVDVLYQRVTDRTRAWIDLLGTVFFLLPFSALMLKVSWPVVKASWAVRETSPDPGGLPRWPIKMVVLVSFALLMLQGLAYLIRQIEVLRGDSGGSEPTVGGAEPVPADSGAV</sequence>
<evidence type="ECO:0000313" key="12">
    <source>
        <dbReference type="EMBL" id="MEK9501760.1"/>
    </source>
</evidence>
<keyword evidence="7 10" id="KW-0472">Membrane</keyword>
<accession>A0ABU9ECU6</accession>
<keyword evidence="13" id="KW-1185">Reference proteome</keyword>
<evidence type="ECO:0000313" key="13">
    <source>
        <dbReference type="Proteomes" id="UP001484239"/>
    </source>
</evidence>
<keyword evidence="5 10" id="KW-0812">Transmembrane</keyword>
<organism evidence="12 13">
    <name type="scientific">Gaopeijia maritima</name>
    <dbReference type="NCBI Taxonomy" id="3119007"/>
    <lineage>
        <taxon>Bacteria</taxon>
        <taxon>Pseudomonadati</taxon>
        <taxon>Gemmatimonadota</taxon>
        <taxon>Longimicrobiia</taxon>
        <taxon>Gaopeijiales</taxon>
        <taxon>Gaopeijiaceae</taxon>
        <taxon>Gaopeijia</taxon>
    </lineage>
</organism>
<feature type="transmembrane region" description="Helical" evidence="10">
    <location>
        <begin position="58"/>
        <end position="75"/>
    </location>
</feature>
<evidence type="ECO:0000256" key="6">
    <source>
        <dbReference type="ARBA" id="ARBA00022989"/>
    </source>
</evidence>
<dbReference type="Pfam" id="PF04290">
    <property type="entry name" value="DctQ"/>
    <property type="match status" value="1"/>
</dbReference>
<dbReference type="PANTHER" id="PTHR35011:SF4">
    <property type="entry name" value="SLL1102 PROTEIN"/>
    <property type="match status" value="1"/>
</dbReference>
<comment type="caution">
    <text evidence="12">The sequence shown here is derived from an EMBL/GenBank/DDBJ whole genome shotgun (WGS) entry which is preliminary data.</text>
</comment>
<keyword evidence="2" id="KW-0813">Transport</keyword>
<comment type="subcellular location">
    <subcellularLocation>
        <location evidence="1">Cell inner membrane</location>
        <topology evidence="1">Multi-pass membrane protein</topology>
    </subcellularLocation>
</comment>
<evidence type="ECO:0000256" key="3">
    <source>
        <dbReference type="ARBA" id="ARBA00022475"/>
    </source>
</evidence>
<dbReference type="RefSeq" id="WP_405278770.1">
    <property type="nucleotide sequence ID" value="NZ_CP144380.1"/>
</dbReference>
<evidence type="ECO:0000259" key="11">
    <source>
        <dbReference type="Pfam" id="PF04290"/>
    </source>
</evidence>
<keyword evidence="3" id="KW-1003">Cell membrane</keyword>
<dbReference type="PANTHER" id="PTHR35011">
    <property type="entry name" value="2,3-DIKETO-L-GULONATE TRAP TRANSPORTER SMALL PERMEASE PROTEIN YIAM"/>
    <property type="match status" value="1"/>
</dbReference>
<name>A0ABU9ECU6_9BACT</name>
<evidence type="ECO:0000256" key="9">
    <source>
        <dbReference type="SAM" id="MobiDB-lite"/>
    </source>
</evidence>
<comment type="similarity">
    <text evidence="8">Belongs to the TRAP transporter small permease family.</text>
</comment>
<protein>
    <submittedName>
        <fullName evidence="12">TRAP transporter small permease subunit</fullName>
    </submittedName>
</protein>
<evidence type="ECO:0000256" key="8">
    <source>
        <dbReference type="ARBA" id="ARBA00038436"/>
    </source>
</evidence>
<keyword evidence="6 10" id="KW-1133">Transmembrane helix</keyword>
<proteinExistence type="inferred from homology"/>
<evidence type="ECO:0000256" key="4">
    <source>
        <dbReference type="ARBA" id="ARBA00022519"/>
    </source>
</evidence>
<feature type="transmembrane region" description="Helical" evidence="10">
    <location>
        <begin position="21"/>
        <end position="38"/>
    </location>
</feature>
<evidence type="ECO:0000256" key="10">
    <source>
        <dbReference type="SAM" id="Phobius"/>
    </source>
</evidence>
<feature type="transmembrane region" description="Helical" evidence="10">
    <location>
        <begin position="96"/>
        <end position="121"/>
    </location>
</feature>
<evidence type="ECO:0000256" key="7">
    <source>
        <dbReference type="ARBA" id="ARBA00023136"/>
    </source>
</evidence>
<dbReference type="InterPro" id="IPR007387">
    <property type="entry name" value="TRAP_DctQ"/>
</dbReference>
<feature type="transmembrane region" description="Helical" evidence="10">
    <location>
        <begin position="141"/>
        <end position="163"/>
    </location>
</feature>
<dbReference type="Proteomes" id="UP001484239">
    <property type="component" value="Unassembled WGS sequence"/>
</dbReference>
<feature type="region of interest" description="Disordered" evidence="9">
    <location>
        <begin position="174"/>
        <end position="193"/>
    </location>
</feature>
<evidence type="ECO:0000256" key="2">
    <source>
        <dbReference type="ARBA" id="ARBA00022448"/>
    </source>
</evidence>
<keyword evidence="4" id="KW-0997">Cell inner membrane</keyword>
<dbReference type="InterPro" id="IPR055348">
    <property type="entry name" value="DctQ"/>
</dbReference>
<gene>
    <name evidence="12" type="ORF">WI372_12280</name>
</gene>
<evidence type="ECO:0000256" key="1">
    <source>
        <dbReference type="ARBA" id="ARBA00004429"/>
    </source>
</evidence>
<dbReference type="EMBL" id="JBBHLI010000007">
    <property type="protein sequence ID" value="MEK9501760.1"/>
    <property type="molecule type" value="Genomic_DNA"/>
</dbReference>
<reference evidence="12 13" key="1">
    <citation type="submission" date="2024-02" db="EMBL/GenBank/DDBJ databases">
        <title>A novel Gemmatimonadota bacterium.</title>
        <authorList>
            <person name="Du Z.-J."/>
            <person name="Ye Y.-Q."/>
        </authorList>
    </citation>
    <scope>NUCLEOTIDE SEQUENCE [LARGE SCALE GENOMIC DNA]</scope>
    <source>
        <strain evidence="12 13">DH-20</strain>
    </source>
</reference>
<feature type="domain" description="Tripartite ATP-independent periplasmic transporters DctQ component" evidence="11">
    <location>
        <begin position="29"/>
        <end position="166"/>
    </location>
</feature>